<accession>A0ABN8JKG3</accession>
<dbReference type="EMBL" id="CAKXZT010000090">
    <property type="protein sequence ID" value="CAH2397676.1"/>
    <property type="molecule type" value="Genomic_DNA"/>
</dbReference>
<proteinExistence type="predicted"/>
<gene>
    <name evidence="1" type="ORF">MES5069_180035</name>
</gene>
<sequence>MGSDHTVILQLRKFLSSWWAIIASAPKSAYPAGAGV</sequence>
<organism evidence="1 2">
    <name type="scientific">Mesorhizobium escarrei</name>
    <dbReference type="NCBI Taxonomy" id="666018"/>
    <lineage>
        <taxon>Bacteria</taxon>
        <taxon>Pseudomonadati</taxon>
        <taxon>Pseudomonadota</taxon>
        <taxon>Alphaproteobacteria</taxon>
        <taxon>Hyphomicrobiales</taxon>
        <taxon>Phyllobacteriaceae</taxon>
        <taxon>Mesorhizobium</taxon>
    </lineage>
</organism>
<evidence type="ECO:0000313" key="1">
    <source>
        <dbReference type="EMBL" id="CAH2397676.1"/>
    </source>
</evidence>
<reference evidence="1 2" key="1">
    <citation type="submission" date="2022-03" db="EMBL/GenBank/DDBJ databases">
        <authorList>
            <person name="Brunel B."/>
        </authorList>
    </citation>
    <scope>NUCLEOTIDE SEQUENCE [LARGE SCALE GENOMIC DNA]</scope>
    <source>
        <strain evidence="1">STM5069sample</strain>
    </source>
</reference>
<evidence type="ECO:0000313" key="2">
    <source>
        <dbReference type="Proteomes" id="UP001153050"/>
    </source>
</evidence>
<keyword evidence="2" id="KW-1185">Reference proteome</keyword>
<protein>
    <submittedName>
        <fullName evidence="1">Uncharacterized protein</fullName>
    </submittedName>
</protein>
<name>A0ABN8JKG3_9HYPH</name>
<comment type="caution">
    <text evidence="1">The sequence shown here is derived from an EMBL/GenBank/DDBJ whole genome shotgun (WGS) entry which is preliminary data.</text>
</comment>
<dbReference type="Proteomes" id="UP001153050">
    <property type="component" value="Unassembled WGS sequence"/>
</dbReference>